<evidence type="ECO:0000256" key="5">
    <source>
        <dbReference type="ARBA" id="ARBA00022670"/>
    </source>
</evidence>
<evidence type="ECO:0000256" key="2">
    <source>
        <dbReference type="ARBA" id="ARBA00001936"/>
    </source>
</evidence>
<keyword evidence="8" id="KW-0482">Metalloprotease</keyword>
<accession>A0A5C1EBN6</accession>
<evidence type="ECO:0000256" key="7">
    <source>
        <dbReference type="ARBA" id="ARBA00022801"/>
    </source>
</evidence>
<evidence type="ECO:0000256" key="3">
    <source>
        <dbReference type="ARBA" id="ARBA00008766"/>
    </source>
</evidence>
<keyword evidence="6 13" id="KW-0479">Metal-binding</keyword>
<dbReference type="AlphaFoldDB" id="A0A5C1EBN6"/>
<feature type="domain" description="Aminopeptidase P N-terminal" evidence="14">
    <location>
        <begin position="31"/>
        <end position="170"/>
    </location>
</feature>
<dbReference type="InterPro" id="IPR052433">
    <property type="entry name" value="X-Pro_dipept-like"/>
</dbReference>
<evidence type="ECO:0000256" key="13">
    <source>
        <dbReference type="RuleBase" id="RU000590"/>
    </source>
</evidence>
<dbReference type="GO" id="GO:0030145">
    <property type="term" value="F:manganese ion binding"/>
    <property type="evidence" value="ECO:0007669"/>
    <property type="project" value="InterPro"/>
</dbReference>
<dbReference type="InterPro" id="IPR000994">
    <property type="entry name" value="Pept_M24"/>
</dbReference>
<dbReference type="InterPro" id="IPR029149">
    <property type="entry name" value="Creatin/AminoP/Spt16_N"/>
</dbReference>
<comment type="cofactor">
    <cofactor evidence="2">
        <name>Mn(2+)</name>
        <dbReference type="ChEBI" id="CHEBI:29035"/>
    </cofactor>
</comment>
<name>A0A5C1EBN6_9RHOO</name>
<dbReference type="Gene3D" id="3.90.230.10">
    <property type="entry name" value="Creatinase/methionine aminopeptidase superfamily"/>
    <property type="match status" value="1"/>
</dbReference>
<evidence type="ECO:0000256" key="6">
    <source>
        <dbReference type="ARBA" id="ARBA00022723"/>
    </source>
</evidence>
<dbReference type="InterPro" id="IPR001131">
    <property type="entry name" value="Peptidase_M24B_aminopep-P_CS"/>
</dbReference>
<dbReference type="EMBL" id="CP022579">
    <property type="protein sequence ID" value="QEL66095.1"/>
    <property type="molecule type" value="Genomic_DNA"/>
</dbReference>
<evidence type="ECO:0000313" key="16">
    <source>
        <dbReference type="Proteomes" id="UP000323671"/>
    </source>
</evidence>
<dbReference type="GO" id="GO:0006508">
    <property type="term" value="P:proteolysis"/>
    <property type="evidence" value="ECO:0007669"/>
    <property type="project" value="UniProtKB-KW"/>
</dbReference>
<comment type="similarity">
    <text evidence="3 13">Belongs to the peptidase M24B family.</text>
</comment>
<dbReference type="Gene3D" id="3.40.350.10">
    <property type="entry name" value="Creatinase/prolidase N-terminal domain"/>
    <property type="match status" value="1"/>
</dbReference>
<dbReference type="SUPFAM" id="SSF55920">
    <property type="entry name" value="Creatinase/aminopeptidase"/>
    <property type="match status" value="1"/>
</dbReference>
<dbReference type="PANTHER" id="PTHR43226">
    <property type="entry name" value="XAA-PRO AMINOPEPTIDASE 3"/>
    <property type="match status" value="1"/>
</dbReference>
<gene>
    <name evidence="15" type="primary">pepP</name>
    <name evidence="15" type="ORF">OTERR_26190</name>
</gene>
<evidence type="ECO:0000313" key="15">
    <source>
        <dbReference type="EMBL" id="QEL66095.1"/>
    </source>
</evidence>
<organism evidence="15 16">
    <name type="scientific">Oryzomicrobium terrae</name>
    <dbReference type="NCBI Taxonomy" id="1735038"/>
    <lineage>
        <taxon>Bacteria</taxon>
        <taxon>Pseudomonadati</taxon>
        <taxon>Pseudomonadota</taxon>
        <taxon>Betaproteobacteria</taxon>
        <taxon>Rhodocyclales</taxon>
        <taxon>Rhodocyclaceae</taxon>
        <taxon>Oryzomicrobium</taxon>
    </lineage>
</organism>
<dbReference type="SUPFAM" id="SSF53092">
    <property type="entry name" value="Creatinase/prolidase N-terminal domain"/>
    <property type="match status" value="1"/>
</dbReference>
<dbReference type="EC" id="3.4.11.9" evidence="4"/>
<dbReference type="PANTHER" id="PTHR43226:SF4">
    <property type="entry name" value="XAA-PRO AMINOPEPTIDASE 3"/>
    <property type="match status" value="1"/>
</dbReference>
<dbReference type="GO" id="GO:0070006">
    <property type="term" value="F:metalloaminopeptidase activity"/>
    <property type="evidence" value="ECO:0007669"/>
    <property type="project" value="InterPro"/>
</dbReference>
<comment type="catalytic activity">
    <reaction evidence="1">
        <text>Release of any N-terminal amino acid, including proline, that is linked to proline, even from a dipeptide or tripeptide.</text>
        <dbReference type="EC" id="3.4.11.9"/>
    </reaction>
</comment>
<keyword evidence="7" id="KW-0378">Hydrolase</keyword>
<sequence>MPTAGDDNRAMNAPLHTALPPLDPAPLAAPFDPAPFAARRRRLLERMAATGGGVAVVPTAPEKLRNRDTHYPYRADSYFWYLTGFGEPEAVLVLVADPAHPEGGRSLLFCREKNEEREIWDGYRYGPAAAQGTFAVDEAHPIGELDAQLPDLLGDQPALWHTLGVDSYWDERLAAAINTVRTRSRAGIRAPGEIRDLRQVLDALRLVKDASELALMQRAADIASLAHRRAMARTRPGLAEFQIEAELFHDFRLRGADGHSYPPIVAGGKNACVLHYVENNAILKDGDLLLIDAGCEVAGYASDITRTYPVNGRFSPAQKDVYEIVLAAQLAAIDVIKPSATFQAPHAAALRVLTQGLVDLKLLSGDLDGLIESEAYKPWYMHRTGHWLGLDVHDAGDYKRPVEGGGSDWMPLEAGMVLTVEPGLYIRPADKVPEALWNIGIRIEDDVAVTAAGCHVLTSPPKTVAEIEEVMAHG</sequence>
<proteinExistence type="inferred from homology"/>
<keyword evidence="16" id="KW-1185">Reference proteome</keyword>
<evidence type="ECO:0000256" key="10">
    <source>
        <dbReference type="ARBA" id="ARBA00069363"/>
    </source>
</evidence>
<dbReference type="InterPro" id="IPR036005">
    <property type="entry name" value="Creatinase/aminopeptidase-like"/>
</dbReference>
<keyword evidence="9" id="KW-0464">Manganese</keyword>
<keyword evidence="15" id="KW-0031">Aminopeptidase</keyword>
<dbReference type="CDD" id="cd01087">
    <property type="entry name" value="Prolidase"/>
    <property type="match status" value="1"/>
</dbReference>
<evidence type="ECO:0000256" key="8">
    <source>
        <dbReference type="ARBA" id="ARBA00023049"/>
    </source>
</evidence>
<dbReference type="PROSITE" id="PS00491">
    <property type="entry name" value="PROLINE_PEPTIDASE"/>
    <property type="match status" value="1"/>
</dbReference>
<protein>
    <recommendedName>
        <fullName evidence="10">Xaa-Pro aminopeptidase</fullName>
        <ecNumber evidence="4">3.4.11.9</ecNumber>
    </recommendedName>
    <alternativeName>
        <fullName evidence="11">Aminopeptidase P II</fullName>
    </alternativeName>
    <alternativeName>
        <fullName evidence="12">X-Pro aminopeptidase</fullName>
    </alternativeName>
</protein>
<dbReference type="InterPro" id="IPR007865">
    <property type="entry name" value="Aminopep_P_N"/>
</dbReference>
<evidence type="ECO:0000256" key="12">
    <source>
        <dbReference type="ARBA" id="ARBA00081411"/>
    </source>
</evidence>
<keyword evidence="5" id="KW-0645">Protease</keyword>
<evidence type="ECO:0000256" key="1">
    <source>
        <dbReference type="ARBA" id="ARBA00001424"/>
    </source>
</evidence>
<dbReference type="Proteomes" id="UP000323671">
    <property type="component" value="Chromosome"/>
</dbReference>
<evidence type="ECO:0000256" key="9">
    <source>
        <dbReference type="ARBA" id="ARBA00023211"/>
    </source>
</evidence>
<evidence type="ECO:0000256" key="4">
    <source>
        <dbReference type="ARBA" id="ARBA00012574"/>
    </source>
</evidence>
<evidence type="ECO:0000259" key="14">
    <source>
        <dbReference type="SMART" id="SM01011"/>
    </source>
</evidence>
<dbReference type="KEGG" id="otr:OTERR_26190"/>
<reference evidence="15 16" key="1">
    <citation type="submission" date="2017-07" db="EMBL/GenBank/DDBJ databases">
        <title>Complete genome sequence of Oryzomicrobium terrae TPP412.</title>
        <authorList>
            <person name="Chiu L.-W."/>
            <person name="Lo K.-J."/>
            <person name="Tsai Y.-M."/>
            <person name="Lin S.-S."/>
            <person name="Kuo C.-H."/>
            <person name="Liu C.-T."/>
        </authorList>
    </citation>
    <scope>NUCLEOTIDE SEQUENCE [LARGE SCALE GENOMIC DNA]</scope>
    <source>
        <strain evidence="15 16">TPP412</strain>
    </source>
</reference>
<evidence type="ECO:0000256" key="11">
    <source>
        <dbReference type="ARBA" id="ARBA00075356"/>
    </source>
</evidence>
<dbReference type="FunFam" id="3.90.230.10:FF:000002">
    <property type="entry name" value="Xaa-Pro aminopeptidase 3"/>
    <property type="match status" value="1"/>
</dbReference>
<dbReference type="GO" id="GO:0005829">
    <property type="term" value="C:cytosol"/>
    <property type="evidence" value="ECO:0007669"/>
    <property type="project" value="TreeGrafter"/>
</dbReference>
<dbReference type="SMART" id="SM01011">
    <property type="entry name" value="AMP_N"/>
    <property type="match status" value="1"/>
</dbReference>
<dbReference type="Pfam" id="PF05195">
    <property type="entry name" value="AMP_N"/>
    <property type="match status" value="1"/>
</dbReference>
<dbReference type="Pfam" id="PF00557">
    <property type="entry name" value="Peptidase_M24"/>
    <property type="match status" value="1"/>
</dbReference>